<dbReference type="RefSeq" id="XP_062776010.1">
    <property type="nucleotide sequence ID" value="XM_062919959.1"/>
</dbReference>
<evidence type="ECO:0000313" key="2">
    <source>
        <dbReference type="Proteomes" id="UP001322277"/>
    </source>
</evidence>
<dbReference type="KEGG" id="cdet:87940303"/>
<accession>A0AAX4I5X7</accession>
<dbReference type="Proteomes" id="UP001322277">
    <property type="component" value="Chromosome 2"/>
</dbReference>
<dbReference type="GeneID" id="87940303"/>
<keyword evidence="2" id="KW-1185">Reference proteome</keyword>
<evidence type="ECO:0000313" key="1">
    <source>
        <dbReference type="EMBL" id="WQF78786.1"/>
    </source>
</evidence>
<protein>
    <submittedName>
        <fullName evidence="1">Uncharacterized protein</fullName>
    </submittedName>
</protein>
<dbReference type="EMBL" id="CP137306">
    <property type="protein sequence ID" value="WQF78786.1"/>
    <property type="molecule type" value="Genomic_DNA"/>
</dbReference>
<organism evidence="1 2">
    <name type="scientific">Colletotrichum destructivum</name>
    <dbReference type="NCBI Taxonomy" id="34406"/>
    <lineage>
        <taxon>Eukaryota</taxon>
        <taxon>Fungi</taxon>
        <taxon>Dikarya</taxon>
        <taxon>Ascomycota</taxon>
        <taxon>Pezizomycotina</taxon>
        <taxon>Sordariomycetes</taxon>
        <taxon>Hypocreomycetidae</taxon>
        <taxon>Glomerellales</taxon>
        <taxon>Glomerellaceae</taxon>
        <taxon>Colletotrichum</taxon>
        <taxon>Colletotrichum destructivum species complex</taxon>
    </lineage>
</organism>
<dbReference type="AlphaFoldDB" id="A0AAX4I5X7"/>
<gene>
    <name evidence="1" type="ORF">CDEST_03800</name>
</gene>
<reference evidence="2" key="1">
    <citation type="journal article" date="2023" name="bioRxiv">
        <title>Complete genome of the Medicago anthracnose fungus, Colletotrichum destructivum, reveals a mini-chromosome-like region within a core chromosome.</title>
        <authorList>
            <person name="Lapalu N."/>
            <person name="Simon A."/>
            <person name="Lu A."/>
            <person name="Plaumann P.-L."/>
            <person name="Amselem J."/>
            <person name="Pigne S."/>
            <person name="Auger A."/>
            <person name="Koch C."/>
            <person name="Dallery J.-F."/>
            <person name="O'Connell R.J."/>
        </authorList>
    </citation>
    <scope>NUCLEOTIDE SEQUENCE [LARGE SCALE GENOMIC DNA]</scope>
    <source>
        <strain evidence="2">CBS 520.97</strain>
    </source>
</reference>
<sequence length="72" mass="8269">MPTSDIGSTISVQGGFQEHKIPSKYVSSPQRLSSFLKENYGDINYKVEMRHNFYSIKAPSTERQINWAFLRG</sequence>
<proteinExistence type="predicted"/>
<name>A0AAX4I5X7_9PEZI</name>